<evidence type="ECO:0000256" key="4">
    <source>
        <dbReference type="ARBA" id="ARBA00022825"/>
    </source>
</evidence>
<comment type="similarity">
    <text evidence="1 5">Belongs to the peptidase S8 family.</text>
</comment>
<dbReference type="GO" id="GO:0004252">
    <property type="term" value="F:serine-type endopeptidase activity"/>
    <property type="evidence" value="ECO:0007669"/>
    <property type="project" value="UniProtKB-UniRule"/>
</dbReference>
<dbReference type="Proteomes" id="UP000397656">
    <property type="component" value="Chromosome 1"/>
</dbReference>
<dbReference type="PROSITE" id="PS00138">
    <property type="entry name" value="SUBTILASE_SER"/>
    <property type="match status" value="1"/>
</dbReference>
<evidence type="ECO:0000256" key="1">
    <source>
        <dbReference type="ARBA" id="ARBA00011073"/>
    </source>
</evidence>
<dbReference type="SUPFAM" id="SSF52743">
    <property type="entry name" value="Subtilisin-like"/>
    <property type="match status" value="1"/>
</dbReference>
<dbReference type="SUPFAM" id="SSF49299">
    <property type="entry name" value="PKD domain"/>
    <property type="match status" value="1"/>
</dbReference>
<dbReference type="PANTHER" id="PTHR43806">
    <property type="entry name" value="PEPTIDASE S8"/>
    <property type="match status" value="1"/>
</dbReference>
<dbReference type="PROSITE" id="PS51892">
    <property type="entry name" value="SUBTILASE"/>
    <property type="match status" value="1"/>
</dbReference>
<dbReference type="NCBIfam" id="TIGR03867">
    <property type="entry name" value="MprA_tail"/>
    <property type="match status" value="1"/>
</dbReference>
<sequence>MKKKWLVGVCAALLLSGAAQAGEQVAVKFDGASNAEAVIQTFRSATGADLKMVRLMSGNAWVISLPDNISDQERARILDALRTIRGVDWVEAETHHRTNTLNGGWIPNDPNLAPNQWNLHDPAIPGNAKGAINAVNAWSSSKGDGIVIAIIDNGVNATHPDLRGKMLSGYSFITRTGRGTNTQPPAFGAKCANAAQQNGSAPTMVYHGTNMAGIAAAATNNGLGIAGVAPNASILPVKVMDECQASSFDVADAIRWAAGSSVPGVPGNPNPARVISMSLGAAGVSKCDAVTQAAIADASAKGAVVVVAAGNESGPVTTPATCHGAIAVAGLTYAGALGSYSNFGPAIAVAAPGGGGVVTQPDPVYGWSLEDIGATSYDSDGRNLPIYNSVGIGTSNAVPQVAGVAALMLAQRPALTPAAVRQLLRKSARSFVDSSCNTWICGAGMLDAFGAVTLAAQAVVPNASAIAPKSVSTGTTVALDGSQSSSANVSYAWTQLSGPKVTLLNANAAIASFTPTVAGDYQFGLTVTDNASGLSAGTSVLLSAAVPATTSSGSSSASGDGGGGGALSLFEAVLLLAGGLLAFAGRRRIR</sequence>
<dbReference type="PROSITE" id="PS50093">
    <property type="entry name" value="PKD"/>
    <property type="match status" value="1"/>
</dbReference>
<feature type="domain" description="PKD" evidence="6">
    <location>
        <begin position="460"/>
        <end position="549"/>
    </location>
</feature>
<evidence type="ECO:0000256" key="5">
    <source>
        <dbReference type="PROSITE-ProRule" id="PRU01240"/>
    </source>
</evidence>
<feature type="active site" description="Charge relay system" evidence="5">
    <location>
        <position position="207"/>
    </location>
</feature>
<dbReference type="PANTHER" id="PTHR43806:SF11">
    <property type="entry name" value="CEREVISIN-RELATED"/>
    <property type="match status" value="1"/>
</dbReference>
<dbReference type="InterPro" id="IPR035986">
    <property type="entry name" value="PKD_dom_sf"/>
</dbReference>
<dbReference type="Gene3D" id="3.40.50.200">
    <property type="entry name" value="Peptidase S8/S53 domain"/>
    <property type="match status" value="1"/>
</dbReference>
<dbReference type="Gene3D" id="2.60.40.10">
    <property type="entry name" value="Immunoglobulins"/>
    <property type="match status" value="1"/>
</dbReference>
<dbReference type="InterPro" id="IPR000209">
    <property type="entry name" value="Peptidase_S8/S53_dom"/>
</dbReference>
<dbReference type="InterPro" id="IPR015500">
    <property type="entry name" value="Peptidase_S8_subtilisin-rel"/>
</dbReference>
<gene>
    <name evidence="7" type="primary">mprA</name>
    <name evidence="7" type="ORF">F7R26_008815</name>
</gene>
<dbReference type="GO" id="GO:0006508">
    <property type="term" value="P:proteolysis"/>
    <property type="evidence" value="ECO:0007669"/>
    <property type="project" value="UniProtKB-KW"/>
</dbReference>
<evidence type="ECO:0000259" key="6">
    <source>
        <dbReference type="PROSITE" id="PS50093"/>
    </source>
</evidence>
<keyword evidence="3 5" id="KW-0378">Hydrolase</keyword>
<proteinExistence type="inferred from homology"/>
<dbReference type="RefSeq" id="WP_150993175.1">
    <property type="nucleotide sequence ID" value="NZ_CP062803.1"/>
</dbReference>
<organism evidence="7 8">
    <name type="scientific">Cupriavidus basilensis</name>
    <dbReference type="NCBI Taxonomy" id="68895"/>
    <lineage>
        <taxon>Bacteria</taxon>
        <taxon>Pseudomonadati</taxon>
        <taxon>Pseudomonadota</taxon>
        <taxon>Betaproteobacteria</taxon>
        <taxon>Burkholderiales</taxon>
        <taxon>Burkholderiaceae</taxon>
        <taxon>Cupriavidus</taxon>
    </lineage>
</organism>
<dbReference type="GeneID" id="98401003"/>
<name>A0A643FJC1_9BURK</name>
<evidence type="ECO:0000313" key="8">
    <source>
        <dbReference type="Proteomes" id="UP000397656"/>
    </source>
</evidence>
<feature type="active site" description="Charge relay system" evidence="5">
    <location>
        <position position="395"/>
    </location>
</feature>
<keyword evidence="2 5" id="KW-0645">Protease</keyword>
<evidence type="ECO:0000256" key="2">
    <source>
        <dbReference type="ARBA" id="ARBA00022670"/>
    </source>
</evidence>
<dbReference type="InterPro" id="IPR050131">
    <property type="entry name" value="Peptidase_S8_subtilisin-like"/>
</dbReference>
<protein>
    <submittedName>
        <fullName evidence="7">MprA protease, GlyGly-CTERM protein-sorting domain-containing form</fullName>
    </submittedName>
</protein>
<evidence type="ECO:0000313" key="7">
    <source>
        <dbReference type="EMBL" id="QOT78091.1"/>
    </source>
</evidence>
<evidence type="ECO:0000256" key="3">
    <source>
        <dbReference type="ARBA" id="ARBA00022801"/>
    </source>
</evidence>
<dbReference type="InterPro" id="IPR013783">
    <property type="entry name" value="Ig-like_fold"/>
</dbReference>
<dbReference type="InterPro" id="IPR000601">
    <property type="entry name" value="PKD_dom"/>
</dbReference>
<dbReference type="EMBL" id="CP062803">
    <property type="protein sequence ID" value="QOT78091.1"/>
    <property type="molecule type" value="Genomic_DNA"/>
</dbReference>
<dbReference type="InterPro" id="IPR023828">
    <property type="entry name" value="Peptidase_S8_Ser-AS"/>
</dbReference>
<keyword evidence="4 5" id="KW-0720">Serine protease</keyword>
<dbReference type="Pfam" id="PF00082">
    <property type="entry name" value="Peptidase_S8"/>
    <property type="match status" value="1"/>
</dbReference>
<reference evidence="7 8" key="1">
    <citation type="submission" date="2020-10" db="EMBL/GenBank/DDBJ databases">
        <title>Complete genome sequence of Cupriavidus basilensis CCUG 49340T.</title>
        <authorList>
            <person name="Salva-Serra F."/>
            <person name="Donoso R.A."/>
            <person name="Cho K.H."/>
            <person name="Yoo J.A."/>
            <person name="Lee K."/>
            <person name="Yoon S.-H."/>
            <person name="Perez-Pantoja D."/>
            <person name="Moore E.R.B."/>
        </authorList>
    </citation>
    <scope>NUCLEOTIDE SEQUENCE [LARGE SCALE GENOMIC DNA]</scope>
    <source>
        <strain evidence="8">CCUG 49340</strain>
    </source>
</reference>
<dbReference type="InterPro" id="IPR021206">
    <property type="entry name" value="MprA_tail"/>
</dbReference>
<accession>A0A643FJC1</accession>
<dbReference type="Pfam" id="PF22352">
    <property type="entry name" value="K319L-like_PKD"/>
    <property type="match status" value="1"/>
</dbReference>
<dbReference type="PRINTS" id="PR00723">
    <property type="entry name" value="SUBTILISIN"/>
</dbReference>
<dbReference type="AlphaFoldDB" id="A0A643FJC1"/>
<dbReference type="InterPro" id="IPR036852">
    <property type="entry name" value="Peptidase_S8/S53_dom_sf"/>
</dbReference>
<feature type="active site" description="Charge relay system" evidence="5">
    <location>
        <position position="152"/>
    </location>
</feature>